<accession>A0A0E9XZD8</accession>
<protein>
    <submittedName>
        <fullName evidence="1">Uncharacterized protein</fullName>
    </submittedName>
</protein>
<evidence type="ECO:0000313" key="1">
    <source>
        <dbReference type="EMBL" id="JAI08113.1"/>
    </source>
</evidence>
<dbReference type="AlphaFoldDB" id="A0A0E9XZD8"/>
<reference evidence="1" key="2">
    <citation type="journal article" date="2015" name="Fish Shellfish Immunol.">
        <title>Early steps in the European eel (Anguilla anguilla)-Vibrio vulnificus interaction in the gills: Role of the RtxA13 toxin.</title>
        <authorList>
            <person name="Callol A."/>
            <person name="Pajuelo D."/>
            <person name="Ebbesson L."/>
            <person name="Teles M."/>
            <person name="MacKenzie S."/>
            <person name="Amaro C."/>
        </authorList>
    </citation>
    <scope>NUCLEOTIDE SEQUENCE</scope>
</reference>
<name>A0A0E9XZD8_ANGAN</name>
<dbReference type="EMBL" id="GBXM01000465">
    <property type="protein sequence ID" value="JAI08113.1"/>
    <property type="molecule type" value="Transcribed_RNA"/>
</dbReference>
<sequence length="51" mass="6037">MQYFSGTDIKVKMRIPCMHSFVSNGFVCSVRNLEMEIIAFPQWYLQYLSVQ</sequence>
<proteinExistence type="predicted"/>
<organism evidence="1">
    <name type="scientific">Anguilla anguilla</name>
    <name type="common">European freshwater eel</name>
    <name type="synonym">Muraena anguilla</name>
    <dbReference type="NCBI Taxonomy" id="7936"/>
    <lineage>
        <taxon>Eukaryota</taxon>
        <taxon>Metazoa</taxon>
        <taxon>Chordata</taxon>
        <taxon>Craniata</taxon>
        <taxon>Vertebrata</taxon>
        <taxon>Euteleostomi</taxon>
        <taxon>Actinopterygii</taxon>
        <taxon>Neopterygii</taxon>
        <taxon>Teleostei</taxon>
        <taxon>Anguilliformes</taxon>
        <taxon>Anguillidae</taxon>
        <taxon>Anguilla</taxon>
    </lineage>
</organism>
<reference evidence="1" key="1">
    <citation type="submission" date="2014-11" db="EMBL/GenBank/DDBJ databases">
        <authorList>
            <person name="Amaro Gonzalez C."/>
        </authorList>
    </citation>
    <scope>NUCLEOTIDE SEQUENCE</scope>
</reference>